<dbReference type="PROSITE" id="PS51762">
    <property type="entry name" value="GH16_2"/>
    <property type="match status" value="1"/>
</dbReference>
<evidence type="ECO:0000259" key="2">
    <source>
        <dbReference type="PROSITE" id="PS51762"/>
    </source>
</evidence>
<feature type="domain" description="GH16" evidence="2">
    <location>
        <begin position="355"/>
        <end position="588"/>
    </location>
</feature>
<evidence type="ECO:0000256" key="1">
    <source>
        <dbReference type="ARBA" id="ARBA00006865"/>
    </source>
</evidence>
<dbReference type="GO" id="GO:0005975">
    <property type="term" value="P:carbohydrate metabolic process"/>
    <property type="evidence" value="ECO:0007669"/>
    <property type="project" value="InterPro"/>
</dbReference>
<accession>A0A2P8CE36</accession>
<keyword evidence="4" id="KW-0378">Hydrolase</keyword>
<dbReference type="InterPro" id="IPR000757">
    <property type="entry name" value="Beta-glucanase-like"/>
</dbReference>
<dbReference type="PANTHER" id="PTHR10963:SF55">
    <property type="entry name" value="GLYCOSIDE HYDROLASE FAMILY 16 PROTEIN"/>
    <property type="match status" value="1"/>
</dbReference>
<organism evidence="4 5">
    <name type="scientific">Prolixibacter denitrificans</name>
    <dbReference type="NCBI Taxonomy" id="1541063"/>
    <lineage>
        <taxon>Bacteria</taxon>
        <taxon>Pseudomonadati</taxon>
        <taxon>Bacteroidota</taxon>
        <taxon>Bacteroidia</taxon>
        <taxon>Marinilabiliales</taxon>
        <taxon>Prolixibacteraceae</taxon>
        <taxon>Prolixibacter</taxon>
    </lineage>
</organism>
<dbReference type="AlphaFoldDB" id="A0A2P8CE36"/>
<dbReference type="InterPro" id="IPR050546">
    <property type="entry name" value="Glycosyl_Hydrlase_16"/>
</dbReference>
<protein>
    <submittedName>
        <fullName evidence="4">Glycosyl hydrolase family 16</fullName>
    </submittedName>
</protein>
<gene>
    <name evidence="4" type="ORF">CLV93_104174</name>
    <name evidence="3" type="ORF">JCM18694_21190</name>
</gene>
<dbReference type="Proteomes" id="UP000396862">
    <property type="component" value="Unassembled WGS sequence"/>
</dbReference>
<comment type="caution">
    <text evidence="4">The sequence shown here is derived from an EMBL/GenBank/DDBJ whole genome shotgun (WGS) entry which is preliminary data.</text>
</comment>
<dbReference type="Pfam" id="PF00722">
    <property type="entry name" value="Glyco_hydro_16"/>
    <property type="match status" value="1"/>
</dbReference>
<dbReference type="EMBL" id="BLAU01000001">
    <property type="protein sequence ID" value="GET21873.1"/>
    <property type="molecule type" value="Genomic_DNA"/>
</dbReference>
<reference evidence="4 5" key="1">
    <citation type="submission" date="2018-03" db="EMBL/GenBank/DDBJ databases">
        <title>Genomic Encyclopedia of Archaeal and Bacterial Type Strains, Phase II (KMG-II): from individual species to whole genera.</title>
        <authorList>
            <person name="Goeker M."/>
        </authorList>
    </citation>
    <scope>NUCLEOTIDE SEQUENCE [LARGE SCALE GENOMIC DNA]</scope>
    <source>
        <strain evidence="4 5">DSM 27267</strain>
    </source>
</reference>
<dbReference type="PANTHER" id="PTHR10963">
    <property type="entry name" value="GLYCOSYL HYDROLASE-RELATED"/>
    <property type="match status" value="1"/>
</dbReference>
<keyword evidence="6" id="KW-1185">Reference proteome</keyword>
<name>A0A2P8CE36_9BACT</name>
<dbReference type="GO" id="GO:0004553">
    <property type="term" value="F:hydrolase activity, hydrolyzing O-glycosyl compounds"/>
    <property type="evidence" value="ECO:0007669"/>
    <property type="project" value="InterPro"/>
</dbReference>
<dbReference type="InterPro" id="IPR013320">
    <property type="entry name" value="ConA-like_dom_sf"/>
</dbReference>
<dbReference type="RefSeq" id="WP_106542046.1">
    <property type="nucleotide sequence ID" value="NZ_BLAU01000001.1"/>
</dbReference>
<dbReference type="OrthoDB" id="9809583at2"/>
<dbReference type="SUPFAM" id="SSF49899">
    <property type="entry name" value="Concanavalin A-like lectins/glucanases"/>
    <property type="match status" value="1"/>
</dbReference>
<evidence type="ECO:0000313" key="6">
    <source>
        <dbReference type="Proteomes" id="UP000396862"/>
    </source>
</evidence>
<sequence length="590" mass="69386">MSGFSLKYKLGLIPGTAKIDAKWNKLLGMRDELQELEQSDELARYRELDAELKSAEFRARKKELTQLKFEGSHEQKILSELEHLSRSKSMKQYFKTLSSEKLARFKKIEKGDKLARFSELEKIVTTPEFTKRRKDVEKLHYNNSPEASKRKEFEALKNDKRLKSYYNTLASDSYRLYMKAEESGEKPSDPNEIKRYEKFLASGEYSNLKTVEKQNLTQRYEELRGEVQSDEFLEREKFLKNSKRYQTTDDYRLLAEYEKLSKDPEIKFYHKFSKSGEYLNYQRVHDSKELERLNELEDLVKDEGFRERVAFLKDKKRYEKSEDFKLEQELAKLKNSELIKKYFALHKARELNFFDKWQVAFDDEFTRDGVNFERWNSGIYPGKEVFGNNYSQADELQCLNGEENLQVHGGILSIVTRKEESKGMRWNPQYGLIPAEFQYTSSMLNTGNSFRIKQGIIEAKIRVNPCAEIVSAFSLKGDGAFPQIDILRSGKNEVSMGVIREIKGEPVWQHQTITGLNFKKFHVYRLEWDGQTLTWKINNAVVHQSKVDSSFDNMFLNLLSSVHEEVHHQNLPHYFEVDWVRCLVPQAGNN</sequence>
<comment type="similarity">
    <text evidence="1">Belongs to the glycosyl hydrolase 16 family.</text>
</comment>
<evidence type="ECO:0000313" key="4">
    <source>
        <dbReference type="EMBL" id="PSK83244.1"/>
    </source>
</evidence>
<reference evidence="3 6" key="2">
    <citation type="submission" date="2019-10" db="EMBL/GenBank/DDBJ databases">
        <title>Prolixibacter strains distinguished by the presence of nitrate reductase genes were adept at nitrate-dependent anaerobic corrosion of metallic iron and carbon steel.</title>
        <authorList>
            <person name="Iino T."/>
            <person name="Shono N."/>
            <person name="Ito K."/>
            <person name="Nakamura R."/>
            <person name="Sueoka K."/>
            <person name="Harayama S."/>
            <person name="Ohkuma M."/>
        </authorList>
    </citation>
    <scope>NUCLEOTIDE SEQUENCE [LARGE SCALE GENOMIC DNA]</scope>
    <source>
        <strain evidence="3 6">MIC1-1</strain>
    </source>
</reference>
<dbReference type="Gene3D" id="2.60.120.200">
    <property type="match status" value="1"/>
</dbReference>
<evidence type="ECO:0000313" key="5">
    <source>
        <dbReference type="Proteomes" id="UP000240621"/>
    </source>
</evidence>
<evidence type="ECO:0000313" key="3">
    <source>
        <dbReference type="EMBL" id="GET21873.1"/>
    </source>
</evidence>
<dbReference type="Proteomes" id="UP000240621">
    <property type="component" value="Unassembled WGS sequence"/>
</dbReference>
<dbReference type="EMBL" id="PYGC01000004">
    <property type="protein sequence ID" value="PSK83244.1"/>
    <property type="molecule type" value="Genomic_DNA"/>
</dbReference>
<proteinExistence type="inferred from homology"/>